<keyword evidence="4" id="KW-1185">Reference proteome</keyword>
<dbReference type="Pfam" id="PF02635">
    <property type="entry name" value="DsrE"/>
    <property type="match status" value="1"/>
</dbReference>
<dbReference type="PANTHER" id="PTHR37691">
    <property type="entry name" value="BLR3518 PROTEIN"/>
    <property type="match status" value="1"/>
</dbReference>
<dbReference type="EMBL" id="VJZL01000037">
    <property type="protein sequence ID" value="TRX06051.1"/>
    <property type="molecule type" value="Genomic_DNA"/>
</dbReference>
<feature type="signal peptide" evidence="1">
    <location>
        <begin position="1"/>
        <end position="21"/>
    </location>
</feature>
<dbReference type="InterPro" id="IPR027396">
    <property type="entry name" value="DsrEFH-like"/>
</dbReference>
<proteinExistence type="predicted"/>
<dbReference type="AlphaFoldDB" id="A0A553BCS8"/>
<keyword evidence="1" id="KW-0732">Signal</keyword>
<dbReference type="EMBL" id="VJZN01000036">
    <property type="protein sequence ID" value="TRX03087.1"/>
    <property type="molecule type" value="Genomic_DNA"/>
</dbReference>
<organism evidence="3 5">
    <name type="scientific">Flavobacterium gawalongense</name>
    <dbReference type="NCBI Taxonomy" id="2594432"/>
    <lineage>
        <taxon>Bacteria</taxon>
        <taxon>Pseudomonadati</taxon>
        <taxon>Bacteroidota</taxon>
        <taxon>Flavobacteriia</taxon>
        <taxon>Flavobacteriales</taxon>
        <taxon>Flavobacteriaceae</taxon>
        <taxon>Flavobacterium</taxon>
    </lineage>
</organism>
<sequence>MKNLTLLFVLLFSLISIGALAQKKSNNHKIIFQFTNANDTLQQKAFANQLNNLTTHWPNAKYEVVIYNMGLEFLMPTKSKHIAAIKALHAKGVRFVVCENSMKSRKITKDQFIPEAEYVPAGIAEIVEKQEQGWSYIKGGF</sequence>
<comment type="caution">
    <text evidence="3">The sequence shown here is derived from an EMBL/GenBank/DDBJ whole genome shotgun (WGS) entry which is preliminary data.</text>
</comment>
<dbReference type="Gene3D" id="3.40.1260.10">
    <property type="entry name" value="DsrEFH-like"/>
    <property type="match status" value="1"/>
</dbReference>
<evidence type="ECO:0000313" key="2">
    <source>
        <dbReference type="EMBL" id="TRX03087.1"/>
    </source>
</evidence>
<accession>A0A553BCS8</accession>
<protein>
    <submittedName>
        <fullName evidence="3">Uncharacterized protein</fullName>
    </submittedName>
</protein>
<evidence type="ECO:0000256" key="1">
    <source>
        <dbReference type="SAM" id="SignalP"/>
    </source>
</evidence>
<gene>
    <name evidence="3" type="ORF">FNW11_15130</name>
    <name evidence="2" type="ORF">FNW12_15650</name>
</gene>
<feature type="chain" id="PRO_5022224404" evidence="1">
    <location>
        <begin position="22"/>
        <end position="141"/>
    </location>
</feature>
<dbReference type="RefSeq" id="WP_143388666.1">
    <property type="nucleotide sequence ID" value="NZ_VJZL01000037.1"/>
</dbReference>
<dbReference type="OrthoDB" id="678766at2"/>
<name>A0A553BCS8_9FLAO</name>
<dbReference type="PANTHER" id="PTHR37691:SF1">
    <property type="entry name" value="BLR3518 PROTEIN"/>
    <property type="match status" value="1"/>
</dbReference>
<evidence type="ECO:0000313" key="5">
    <source>
        <dbReference type="Proteomes" id="UP000318669"/>
    </source>
</evidence>
<reference evidence="4 5" key="1">
    <citation type="submission" date="2019-07" db="EMBL/GenBank/DDBJ databases">
        <title>Novel species of Flavobacterium.</title>
        <authorList>
            <person name="Liu Q."/>
            <person name="Xin Y.-H."/>
        </authorList>
    </citation>
    <scope>NUCLEOTIDE SEQUENCE [LARGE SCALE GENOMIC DNA]</scope>
    <source>
        <strain evidence="2 4">GSP39</strain>
        <strain evidence="3 5">GSR22</strain>
    </source>
</reference>
<evidence type="ECO:0000313" key="3">
    <source>
        <dbReference type="EMBL" id="TRX06051.1"/>
    </source>
</evidence>
<evidence type="ECO:0000313" key="4">
    <source>
        <dbReference type="Proteomes" id="UP000318528"/>
    </source>
</evidence>
<dbReference type="SUPFAM" id="SSF75169">
    <property type="entry name" value="DsrEFH-like"/>
    <property type="match status" value="1"/>
</dbReference>
<dbReference type="InterPro" id="IPR003787">
    <property type="entry name" value="Sulphur_relay_DsrE/F-like"/>
</dbReference>
<dbReference type="Proteomes" id="UP000318528">
    <property type="component" value="Unassembled WGS sequence"/>
</dbReference>
<dbReference type="Proteomes" id="UP000318669">
    <property type="component" value="Unassembled WGS sequence"/>
</dbReference>